<dbReference type="Proteomes" id="UP000005959">
    <property type="component" value="Unassembled WGS sequence"/>
</dbReference>
<comment type="caution">
    <text evidence="1">The sequence shown here is derived from an EMBL/GenBank/DDBJ whole genome shotgun (WGS) entry which is preliminary data.</text>
</comment>
<accession>G9Y753</accession>
<name>G9Y753_HAFAL</name>
<dbReference type="AlphaFoldDB" id="G9Y753"/>
<protein>
    <submittedName>
        <fullName evidence="1">Uncharacterized protein</fullName>
    </submittedName>
</protein>
<reference evidence="1 2" key="1">
    <citation type="submission" date="2011-08" db="EMBL/GenBank/DDBJ databases">
        <authorList>
            <person name="Weinstock G."/>
            <person name="Sodergren E."/>
            <person name="Clifton S."/>
            <person name="Fulton L."/>
            <person name="Fulton B."/>
            <person name="Courtney L."/>
            <person name="Fronick C."/>
            <person name="Harrison M."/>
            <person name="Strong C."/>
            <person name="Farmer C."/>
            <person name="Delahaunty K."/>
            <person name="Markovic C."/>
            <person name="Hall O."/>
            <person name="Minx P."/>
            <person name="Tomlinson C."/>
            <person name="Mitreva M."/>
            <person name="Hou S."/>
            <person name="Chen J."/>
            <person name="Wollam A."/>
            <person name="Pepin K.H."/>
            <person name="Johnson M."/>
            <person name="Bhonagiri V."/>
            <person name="Zhang X."/>
            <person name="Suruliraj S."/>
            <person name="Warren W."/>
            <person name="Chinwalla A."/>
            <person name="Mardis E.R."/>
            <person name="Wilson R.K."/>
        </authorList>
    </citation>
    <scope>NUCLEOTIDE SEQUENCE [LARGE SCALE GENOMIC DNA]</scope>
    <source>
        <strain evidence="1 2">ATCC 51873</strain>
    </source>
</reference>
<gene>
    <name evidence="1" type="ORF">HMPREF0454_02425</name>
</gene>
<proteinExistence type="predicted"/>
<dbReference type="HOGENOM" id="CLU_3080451_0_0_6"/>
<dbReference type="EMBL" id="AGCI01000059">
    <property type="protein sequence ID" value="EHM42061.1"/>
    <property type="molecule type" value="Genomic_DNA"/>
</dbReference>
<sequence>MRRRICHNFYHHAFTLLAGNQQTNGLSHSPLTMLTLGGLHHACVKFRLVSAD</sequence>
<evidence type="ECO:0000313" key="2">
    <source>
        <dbReference type="Proteomes" id="UP000005959"/>
    </source>
</evidence>
<evidence type="ECO:0000313" key="1">
    <source>
        <dbReference type="EMBL" id="EHM42061.1"/>
    </source>
</evidence>
<organism evidence="1 2">
    <name type="scientific">Hafnia alvei ATCC 51873</name>
    <dbReference type="NCBI Taxonomy" id="1002364"/>
    <lineage>
        <taxon>Bacteria</taxon>
        <taxon>Pseudomonadati</taxon>
        <taxon>Pseudomonadota</taxon>
        <taxon>Gammaproteobacteria</taxon>
        <taxon>Enterobacterales</taxon>
        <taxon>Hafniaceae</taxon>
        <taxon>Hafnia</taxon>
    </lineage>
</organism>